<dbReference type="NCBIfam" id="TIGR01727">
    <property type="entry name" value="oligo_HPY"/>
    <property type="match status" value="1"/>
</dbReference>
<dbReference type="InterPro" id="IPR003593">
    <property type="entry name" value="AAA+_ATPase"/>
</dbReference>
<dbReference type="FunFam" id="3.40.50.300:FF:000016">
    <property type="entry name" value="Oligopeptide ABC transporter ATP-binding component"/>
    <property type="match status" value="1"/>
</dbReference>
<dbReference type="SMART" id="SM00382">
    <property type="entry name" value="AAA"/>
    <property type="match status" value="1"/>
</dbReference>
<dbReference type="EMBL" id="RDBF01000008">
    <property type="protein sequence ID" value="RLV55364.1"/>
    <property type="molecule type" value="Genomic_DNA"/>
</dbReference>
<proteinExistence type="inferred from homology"/>
<evidence type="ECO:0000313" key="9">
    <source>
        <dbReference type="EMBL" id="RLV55364.1"/>
    </source>
</evidence>
<evidence type="ECO:0000256" key="1">
    <source>
        <dbReference type="ARBA" id="ARBA00004202"/>
    </source>
</evidence>
<comment type="subcellular location">
    <subcellularLocation>
        <location evidence="1">Cell membrane</location>
        <topology evidence="1">Peripheral membrane protein</topology>
    </subcellularLocation>
</comment>
<name>A0A3L8PJJ0_9ACTN</name>
<dbReference type="Pfam" id="PF08352">
    <property type="entry name" value="oligo_HPY"/>
    <property type="match status" value="1"/>
</dbReference>
<dbReference type="InterPro" id="IPR003439">
    <property type="entry name" value="ABC_transporter-like_ATP-bd"/>
</dbReference>
<keyword evidence="7" id="KW-0472">Membrane</keyword>
<reference evidence="9 10" key="1">
    <citation type="submission" date="2018-10" db="EMBL/GenBank/DDBJ databases">
        <title>Aeromicrobium sp. 9W16Y-2 whole genome shotgun sequence.</title>
        <authorList>
            <person name="Li F."/>
        </authorList>
    </citation>
    <scope>NUCLEOTIDE SEQUENCE [LARGE SCALE GENOMIC DNA]</scope>
    <source>
        <strain evidence="9 10">9W16Y-2</strain>
    </source>
</reference>
<accession>A0A3L8PJJ0</accession>
<dbReference type="Proteomes" id="UP000282515">
    <property type="component" value="Unassembled WGS sequence"/>
</dbReference>
<dbReference type="PROSITE" id="PS50893">
    <property type="entry name" value="ABC_TRANSPORTER_2"/>
    <property type="match status" value="1"/>
</dbReference>
<dbReference type="AlphaFoldDB" id="A0A3L8PJJ0"/>
<evidence type="ECO:0000256" key="5">
    <source>
        <dbReference type="ARBA" id="ARBA00022741"/>
    </source>
</evidence>
<keyword evidence="10" id="KW-1185">Reference proteome</keyword>
<dbReference type="GO" id="GO:0016887">
    <property type="term" value="F:ATP hydrolysis activity"/>
    <property type="evidence" value="ECO:0007669"/>
    <property type="project" value="InterPro"/>
</dbReference>
<dbReference type="Pfam" id="PF00005">
    <property type="entry name" value="ABC_tran"/>
    <property type="match status" value="1"/>
</dbReference>
<evidence type="ECO:0000256" key="6">
    <source>
        <dbReference type="ARBA" id="ARBA00022840"/>
    </source>
</evidence>
<dbReference type="Gene3D" id="3.40.50.300">
    <property type="entry name" value="P-loop containing nucleotide triphosphate hydrolases"/>
    <property type="match status" value="1"/>
</dbReference>
<keyword evidence="4" id="KW-1003">Cell membrane</keyword>
<dbReference type="CDD" id="cd03257">
    <property type="entry name" value="ABC_NikE_OppD_transporters"/>
    <property type="match status" value="1"/>
</dbReference>
<dbReference type="PANTHER" id="PTHR43297">
    <property type="entry name" value="OLIGOPEPTIDE TRANSPORT ATP-BINDING PROTEIN APPD"/>
    <property type="match status" value="1"/>
</dbReference>
<protein>
    <submittedName>
        <fullName evidence="9">ABC transporter ATP-binding protein</fullName>
    </submittedName>
</protein>
<keyword evidence="6 9" id="KW-0067">ATP-binding</keyword>
<keyword evidence="5" id="KW-0547">Nucleotide-binding</keyword>
<dbReference type="InterPro" id="IPR013563">
    <property type="entry name" value="Oligopep_ABC_C"/>
</dbReference>
<dbReference type="InterPro" id="IPR050388">
    <property type="entry name" value="ABC_Ni/Peptide_Import"/>
</dbReference>
<gene>
    <name evidence="9" type="ORF">D9V41_11435</name>
</gene>
<dbReference type="InterPro" id="IPR027417">
    <property type="entry name" value="P-loop_NTPase"/>
</dbReference>
<dbReference type="InterPro" id="IPR017871">
    <property type="entry name" value="ABC_transporter-like_CS"/>
</dbReference>
<evidence type="ECO:0000256" key="7">
    <source>
        <dbReference type="ARBA" id="ARBA00023136"/>
    </source>
</evidence>
<dbReference type="GO" id="GO:0015833">
    <property type="term" value="P:peptide transport"/>
    <property type="evidence" value="ECO:0007669"/>
    <property type="project" value="InterPro"/>
</dbReference>
<feature type="domain" description="ABC transporter" evidence="8">
    <location>
        <begin position="9"/>
        <end position="257"/>
    </location>
</feature>
<evidence type="ECO:0000256" key="2">
    <source>
        <dbReference type="ARBA" id="ARBA00005417"/>
    </source>
</evidence>
<sequence>MTVMALLTVEGLQVHFGHDENQVQALYDVDLTIEPGEIVGLVGESGSGKTVTSLALMGLLDPRSSRIEGRAVLDGQPLWNERGERNAARRDVPLAMVFQEPMTALDPVFTVGSQLMETLRTRRGMDKAQARAESVALLDAVGISDPKARMKAYPHELSGGMRQRVMIAIALACDPKLLIADEPTTAVDVTIQAQLLDLIKSLARERGMSVLFVTHDLGVVSETCDRMITMYAGRIVERGPVAEVLGSPGHPYTMGLLAALPSPGSRGERLATIPGRVPPPGTTVEGCVFRPRCPFAVDECTKPQDLIPLSTAREARCIRSRELDFQGVAR</sequence>
<organism evidence="9 10">
    <name type="scientific">Aeromicrobium phragmitis</name>
    <dbReference type="NCBI Taxonomy" id="2478914"/>
    <lineage>
        <taxon>Bacteria</taxon>
        <taxon>Bacillati</taxon>
        <taxon>Actinomycetota</taxon>
        <taxon>Actinomycetes</taxon>
        <taxon>Propionibacteriales</taxon>
        <taxon>Nocardioidaceae</taxon>
        <taxon>Aeromicrobium</taxon>
    </lineage>
</organism>
<dbReference type="OrthoDB" id="5357528at2"/>
<comment type="caution">
    <text evidence="9">The sequence shown here is derived from an EMBL/GenBank/DDBJ whole genome shotgun (WGS) entry which is preliminary data.</text>
</comment>
<dbReference type="GO" id="GO:0005886">
    <property type="term" value="C:plasma membrane"/>
    <property type="evidence" value="ECO:0007669"/>
    <property type="project" value="UniProtKB-SubCell"/>
</dbReference>
<evidence type="ECO:0000256" key="3">
    <source>
        <dbReference type="ARBA" id="ARBA00022448"/>
    </source>
</evidence>
<evidence type="ECO:0000259" key="8">
    <source>
        <dbReference type="PROSITE" id="PS50893"/>
    </source>
</evidence>
<keyword evidence="3" id="KW-0813">Transport</keyword>
<dbReference type="PANTHER" id="PTHR43297:SF2">
    <property type="entry name" value="DIPEPTIDE TRANSPORT ATP-BINDING PROTEIN DPPD"/>
    <property type="match status" value="1"/>
</dbReference>
<comment type="similarity">
    <text evidence="2">Belongs to the ABC transporter superfamily.</text>
</comment>
<evidence type="ECO:0000256" key="4">
    <source>
        <dbReference type="ARBA" id="ARBA00022475"/>
    </source>
</evidence>
<dbReference type="GO" id="GO:0005524">
    <property type="term" value="F:ATP binding"/>
    <property type="evidence" value="ECO:0007669"/>
    <property type="project" value="UniProtKB-KW"/>
</dbReference>
<dbReference type="PROSITE" id="PS00211">
    <property type="entry name" value="ABC_TRANSPORTER_1"/>
    <property type="match status" value="1"/>
</dbReference>
<dbReference type="SUPFAM" id="SSF52540">
    <property type="entry name" value="P-loop containing nucleoside triphosphate hydrolases"/>
    <property type="match status" value="1"/>
</dbReference>
<evidence type="ECO:0000313" key="10">
    <source>
        <dbReference type="Proteomes" id="UP000282515"/>
    </source>
</evidence>